<dbReference type="AlphaFoldDB" id="A0A9N9UGS8"/>
<proteinExistence type="predicted"/>
<accession>A0A9N9UGS8</accession>
<protein>
    <submittedName>
        <fullName evidence="1">Uncharacterized protein</fullName>
    </submittedName>
</protein>
<keyword evidence="2" id="KW-1185">Reference proteome</keyword>
<dbReference type="Proteomes" id="UP000754883">
    <property type="component" value="Unassembled WGS sequence"/>
</dbReference>
<organism evidence="1 2">
    <name type="scientific">Clonostachys byssicola</name>
    <dbReference type="NCBI Taxonomy" id="160290"/>
    <lineage>
        <taxon>Eukaryota</taxon>
        <taxon>Fungi</taxon>
        <taxon>Dikarya</taxon>
        <taxon>Ascomycota</taxon>
        <taxon>Pezizomycotina</taxon>
        <taxon>Sordariomycetes</taxon>
        <taxon>Hypocreomycetidae</taxon>
        <taxon>Hypocreales</taxon>
        <taxon>Bionectriaceae</taxon>
        <taxon>Clonostachys</taxon>
    </lineage>
</organism>
<comment type="caution">
    <text evidence="1">The sequence shown here is derived from an EMBL/GenBank/DDBJ whole genome shotgun (WGS) entry which is preliminary data.</text>
</comment>
<dbReference type="EMBL" id="CABFNO020001443">
    <property type="protein sequence ID" value="CAG9987904.1"/>
    <property type="molecule type" value="Genomic_DNA"/>
</dbReference>
<name>A0A9N9UGS8_9HYPO</name>
<gene>
    <name evidence="1" type="ORF">CBYS24578_00010547</name>
</gene>
<sequence length="136" mass="14955">MNSQLQLADAPEEDKINSTMTIAVNAAQLMVFGPSTAPVGQSILTRPINPRWLLRHPKGANDVAFGDYSYDDLYGAIVSFLYVVHNRKGNSNKLTDRPGQDTKLGDLQHAPATVLKEAHENLLTKFQRILPGTVVE</sequence>
<reference evidence="1" key="1">
    <citation type="submission" date="2021-10" db="EMBL/GenBank/DDBJ databases">
        <authorList>
            <person name="Piombo E."/>
        </authorList>
    </citation>
    <scope>NUCLEOTIDE SEQUENCE</scope>
</reference>
<evidence type="ECO:0000313" key="1">
    <source>
        <dbReference type="EMBL" id="CAG9987904.1"/>
    </source>
</evidence>
<evidence type="ECO:0000313" key="2">
    <source>
        <dbReference type="Proteomes" id="UP000754883"/>
    </source>
</evidence>